<dbReference type="OrthoDB" id="354304at2759"/>
<dbReference type="GO" id="GO:0004331">
    <property type="term" value="F:fructose-2,6-bisphosphate 2-phosphatase activity"/>
    <property type="evidence" value="ECO:0007669"/>
    <property type="project" value="TreeGrafter"/>
</dbReference>
<dbReference type="Gene3D" id="3.40.50.1240">
    <property type="entry name" value="Phosphoglycerate mutase-like"/>
    <property type="match status" value="1"/>
</dbReference>
<gene>
    <name evidence="4" type="ORF">WOLCODRAFT_114381</name>
</gene>
<dbReference type="InterPro" id="IPR013078">
    <property type="entry name" value="His_Pase_superF_clade-1"/>
</dbReference>
<dbReference type="InterPro" id="IPR029033">
    <property type="entry name" value="His_PPase_superfam"/>
</dbReference>
<dbReference type="EMBL" id="KB467942">
    <property type="protein sequence ID" value="PCH37881.1"/>
    <property type="molecule type" value="Genomic_DNA"/>
</dbReference>
<keyword evidence="1" id="KW-0378">Hydrolase</keyword>
<feature type="active site" description="Tele-phosphohistidine intermediate" evidence="2">
    <location>
        <position position="11"/>
    </location>
</feature>
<sequence>MAVARVYIVRHGETAENRAGIMQGQLDTKLNAAGIEQAQLAATALEVVPFQIAYSSDLDRAFKTAEIILQSHPDVTLEKQEALRERHLGDWQGQIVATRGSTAPANAEPLSDFSLRAARWWTNTIIRYVEDLKARDRAEEPSPACILAVSHGGYISRLVAKLLESGRIKCAEGATVNTKVWNASITVIDVYEDGQGVLLSYADTTHLNVDFVKTVADLYSG</sequence>
<feature type="binding site" evidence="3">
    <location>
        <begin position="10"/>
        <end position="17"/>
    </location>
    <ligand>
        <name>substrate</name>
    </ligand>
</feature>
<dbReference type="GO" id="GO:0005829">
    <property type="term" value="C:cytosol"/>
    <property type="evidence" value="ECO:0007669"/>
    <property type="project" value="TreeGrafter"/>
</dbReference>
<organism evidence="4 5">
    <name type="scientific">Wolfiporia cocos (strain MD-104)</name>
    <name type="common">Brown rot fungus</name>
    <dbReference type="NCBI Taxonomy" id="742152"/>
    <lineage>
        <taxon>Eukaryota</taxon>
        <taxon>Fungi</taxon>
        <taxon>Dikarya</taxon>
        <taxon>Basidiomycota</taxon>
        <taxon>Agaricomycotina</taxon>
        <taxon>Agaricomycetes</taxon>
        <taxon>Polyporales</taxon>
        <taxon>Phaeolaceae</taxon>
        <taxon>Wolfiporia</taxon>
    </lineage>
</organism>
<dbReference type="OMA" id="DANNERW"/>
<dbReference type="Proteomes" id="UP000218811">
    <property type="component" value="Unassembled WGS sequence"/>
</dbReference>
<dbReference type="InterPro" id="IPR051695">
    <property type="entry name" value="Phosphoglycerate_Mutase"/>
</dbReference>
<evidence type="ECO:0000256" key="2">
    <source>
        <dbReference type="PIRSR" id="PIRSR613078-1"/>
    </source>
</evidence>
<evidence type="ECO:0000256" key="1">
    <source>
        <dbReference type="ARBA" id="ARBA00022801"/>
    </source>
</evidence>
<feature type="binding site" evidence="3">
    <location>
        <position position="60"/>
    </location>
    <ligand>
        <name>substrate</name>
    </ligand>
</feature>
<dbReference type="GO" id="GO:0043456">
    <property type="term" value="P:regulation of pentose-phosphate shunt"/>
    <property type="evidence" value="ECO:0007669"/>
    <property type="project" value="TreeGrafter"/>
</dbReference>
<dbReference type="SMART" id="SM00855">
    <property type="entry name" value="PGAM"/>
    <property type="match status" value="1"/>
</dbReference>
<evidence type="ECO:0000256" key="3">
    <source>
        <dbReference type="PIRSR" id="PIRSR613078-2"/>
    </source>
</evidence>
<dbReference type="PROSITE" id="PS00175">
    <property type="entry name" value="PG_MUTASE"/>
    <property type="match status" value="1"/>
</dbReference>
<dbReference type="CDD" id="cd07067">
    <property type="entry name" value="HP_PGM_like"/>
    <property type="match status" value="1"/>
</dbReference>
<evidence type="ECO:0000313" key="5">
    <source>
        <dbReference type="Proteomes" id="UP000218811"/>
    </source>
</evidence>
<dbReference type="SUPFAM" id="SSF53254">
    <property type="entry name" value="Phosphoglycerate mutase-like"/>
    <property type="match status" value="1"/>
</dbReference>
<dbReference type="PANTHER" id="PTHR46517:SF1">
    <property type="entry name" value="FRUCTOSE-2,6-BISPHOSPHATASE TIGAR"/>
    <property type="match status" value="1"/>
</dbReference>
<dbReference type="GO" id="GO:0045820">
    <property type="term" value="P:negative regulation of glycolytic process"/>
    <property type="evidence" value="ECO:0007669"/>
    <property type="project" value="TreeGrafter"/>
</dbReference>
<dbReference type="Pfam" id="PF00300">
    <property type="entry name" value="His_Phos_1"/>
    <property type="match status" value="1"/>
</dbReference>
<reference evidence="4 5" key="1">
    <citation type="journal article" date="2012" name="Science">
        <title>The Paleozoic origin of enzymatic lignin decomposition reconstructed from 31 fungal genomes.</title>
        <authorList>
            <person name="Floudas D."/>
            <person name="Binder M."/>
            <person name="Riley R."/>
            <person name="Barry K."/>
            <person name="Blanchette R.A."/>
            <person name="Henrissat B."/>
            <person name="Martinez A.T."/>
            <person name="Otillar R."/>
            <person name="Spatafora J.W."/>
            <person name="Yadav J.S."/>
            <person name="Aerts A."/>
            <person name="Benoit I."/>
            <person name="Boyd A."/>
            <person name="Carlson A."/>
            <person name="Copeland A."/>
            <person name="Coutinho P.M."/>
            <person name="de Vries R.P."/>
            <person name="Ferreira P."/>
            <person name="Findley K."/>
            <person name="Foster B."/>
            <person name="Gaskell J."/>
            <person name="Glotzer D."/>
            <person name="Gorecki P."/>
            <person name="Heitman J."/>
            <person name="Hesse C."/>
            <person name="Hori C."/>
            <person name="Igarashi K."/>
            <person name="Jurgens J.A."/>
            <person name="Kallen N."/>
            <person name="Kersten P."/>
            <person name="Kohler A."/>
            <person name="Kuees U."/>
            <person name="Kumar T.K.A."/>
            <person name="Kuo A."/>
            <person name="LaButti K."/>
            <person name="Larrondo L.F."/>
            <person name="Lindquist E."/>
            <person name="Ling A."/>
            <person name="Lombard V."/>
            <person name="Lucas S."/>
            <person name="Lundell T."/>
            <person name="Martin R."/>
            <person name="McLaughlin D.J."/>
            <person name="Morgenstern I."/>
            <person name="Morin E."/>
            <person name="Murat C."/>
            <person name="Nagy L.G."/>
            <person name="Nolan M."/>
            <person name="Ohm R.A."/>
            <person name="Patyshakuliyeva A."/>
            <person name="Rokas A."/>
            <person name="Ruiz-Duenas F.J."/>
            <person name="Sabat G."/>
            <person name="Salamov A."/>
            <person name="Samejima M."/>
            <person name="Schmutz J."/>
            <person name="Slot J.C."/>
            <person name="St John F."/>
            <person name="Stenlid J."/>
            <person name="Sun H."/>
            <person name="Sun S."/>
            <person name="Syed K."/>
            <person name="Tsang A."/>
            <person name="Wiebenga A."/>
            <person name="Young D."/>
            <person name="Pisabarro A."/>
            <person name="Eastwood D.C."/>
            <person name="Martin F."/>
            <person name="Cullen D."/>
            <person name="Grigoriev I.V."/>
            <person name="Hibbett D.S."/>
        </authorList>
    </citation>
    <scope>NUCLEOTIDE SEQUENCE [LARGE SCALE GENOMIC DNA]</scope>
    <source>
        <strain evidence="4 5">MD-104</strain>
    </source>
</reference>
<proteinExistence type="predicted"/>
<dbReference type="STRING" id="742152.A0A2H3J7G5"/>
<evidence type="ECO:0000313" key="4">
    <source>
        <dbReference type="EMBL" id="PCH37881.1"/>
    </source>
</evidence>
<accession>A0A2H3J7G5</accession>
<dbReference type="PANTHER" id="PTHR46517">
    <property type="entry name" value="FRUCTOSE-2,6-BISPHOSPHATASE TIGAR"/>
    <property type="match status" value="1"/>
</dbReference>
<feature type="active site" description="Proton donor/acceptor" evidence="2">
    <location>
        <position position="85"/>
    </location>
</feature>
<dbReference type="InterPro" id="IPR001345">
    <property type="entry name" value="PG/BPGM_mutase_AS"/>
</dbReference>
<name>A0A2H3J7G5_WOLCO</name>
<protein>
    <submittedName>
        <fullName evidence="4">Phosphoglycerate mutase-like protein</fullName>
    </submittedName>
</protein>
<dbReference type="AlphaFoldDB" id="A0A2H3J7G5"/>
<keyword evidence="5" id="KW-1185">Reference proteome</keyword>